<dbReference type="GO" id="GO:0000978">
    <property type="term" value="F:RNA polymerase II cis-regulatory region sequence-specific DNA binding"/>
    <property type="evidence" value="ECO:0007669"/>
    <property type="project" value="TreeGrafter"/>
</dbReference>
<evidence type="ECO:0000259" key="4">
    <source>
        <dbReference type="Pfam" id="PF00808"/>
    </source>
</evidence>
<dbReference type="GO" id="GO:0046982">
    <property type="term" value="F:protein heterodimerization activity"/>
    <property type="evidence" value="ECO:0007669"/>
    <property type="project" value="InterPro"/>
</dbReference>
<accession>A0A803MT33</accession>
<keyword evidence="3" id="KW-0804">Transcription</keyword>
<dbReference type="GO" id="GO:0001228">
    <property type="term" value="F:DNA-binding transcription activator activity, RNA polymerase II-specific"/>
    <property type="evidence" value="ECO:0007669"/>
    <property type="project" value="InterPro"/>
</dbReference>
<evidence type="ECO:0000313" key="6">
    <source>
        <dbReference type="Proteomes" id="UP000596660"/>
    </source>
</evidence>
<comment type="similarity">
    <text evidence="1">Belongs to the NFYB/HAP3 subunit family.</text>
</comment>
<dbReference type="PANTHER" id="PTHR11064">
    <property type="entry name" value="CCAAT-BINDING TRANSCRIPTION FACTOR-RELATED"/>
    <property type="match status" value="1"/>
</dbReference>
<keyword evidence="6" id="KW-1185">Reference proteome</keyword>
<dbReference type="InterPro" id="IPR009072">
    <property type="entry name" value="Histone-fold"/>
</dbReference>
<dbReference type="Pfam" id="PF00808">
    <property type="entry name" value="CBFD_NFYB_HMF"/>
    <property type="match status" value="1"/>
</dbReference>
<evidence type="ECO:0000256" key="2">
    <source>
        <dbReference type="ARBA" id="ARBA00023015"/>
    </source>
</evidence>
<protein>
    <recommendedName>
        <fullName evidence="4">Transcription factor CBF/NF-Y/archaeal histone domain-containing protein</fullName>
    </recommendedName>
</protein>
<feature type="domain" description="Transcription factor CBF/NF-Y/archaeal histone" evidence="4">
    <location>
        <begin position="12"/>
        <end position="60"/>
    </location>
</feature>
<name>A0A803MT33_CHEQI</name>
<keyword evidence="2" id="KW-0805">Transcription regulation</keyword>
<dbReference type="PANTHER" id="PTHR11064:SF196">
    <property type="entry name" value="NUCLEAR TRANSCRIPTION FACTOR Y SUBUNIT B-6"/>
    <property type="match status" value="1"/>
</dbReference>
<dbReference type="Proteomes" id="UP000596660">
    <property type="component" value="Unplaced"/>
</dbReference>
<evidence type="ECO:0000256" key="3">
    <source>
        <dbReference type="ARBA" id="ARBA00023163"/>
    </source>
</evidence>
<evidence type="ECO:0000313" key="5">
    <source>
        <dbReference type="EnsemblPlants" id="AUR62034734-RA:cds"/>
    </source>
</evidence>
<dbReference type="EnsemblPlants" id="AUR62034734-RA">
    <property type="protein sequence ID" value="AUR62034734-RA:cds"/>
    <property type="gene ID" value="AUR62034734"/>
</dbReference>
<dbReference type="Gramene" id="AUR62034734-RA">
    <property type="protein sequence ID" value="AUR62034734-RA:cds"/>
    <property type="gene ID" value="AUR62034734"/>
</dbReference>
<dbReference type="Gene3D" id="1.10.20.10">
    <property type="entry name" value="Histone, subunit A"/>
    <property type="match status" value="1"/>
</dbReference>
<dbReference type="PRINTS" id="PR00615">
    <property type="entry name" value="CCAATSUBUNTA"/>
</dbReference>
<organism evidence="5 6">
    <name type="scientific">Chenopodium quinoa</name>
    <name type="common">Quinoa</name>
    <dbReference type="NCBI Taxonomy" id="63459"/>
    <lineage>
        <taxon>Eukaryota</taxon>
        <taxon>Viridiplantae</taxon>
        <taxon>Streptophyta</taxon>
        <taxon>Embryophyta</taxon>
        <taxon>Tracheophyta</taxon>
        <taxon>Spermatophyta</taxon>
        <taxon>Magnoliopsida</taxon>
        <taxon>eudicotyledons</taxon>
        <taxon>Gunneridae</taxon>
        <taxon>Pentapetalae</taxon>
        <taxon>Caryophyllales</taxon>
        <taxon>Chenopodiaceae</taxon>
        <taxon>Chenopodioideae</taxon>
        <taxon>Atripliceae</taxon>
        <taxon>Chenopodium</taxon>
    </lineage>
</organism>
<dbReference type="AlphaFoldDB" id="A0A803MT33"/>
<dbReference type="SUPFAM" id="SSF47113">
    <property type="entry name" value="Histone-fold"/>
    <property type="match status" value="1"/>
</dbReference>
<reference evidence="5" key="1">
    <citation type="journal article" date="2017" name="Nature">
        <title>The genome of Chenopodium quinoa.</title>
        <authorList>
            <person name="Jarvis D.E."/>
            <person name="Ho Y.S."/>
            <person name="Lightfoot D.J."/>
            <person name="Schmoeckel S.M."/>
            <person name="Li B."/>
            <person name="Borm T.J.A."/>
            <person name="Ohyanagi H."/>
            <person name="Mineta K."/>
            <person name="Michell C.T."/>
            <person name="Saber N."/>
            <person name="Kharbatia N.M."/>
            <person name="Rupper R.R."/>
            <person name="Sharp A.R."/>
            <person name="Dally N."/>
            <person name="Boughton B.A."/>
            <person name="Woo Y.H."/>
            <person name="Gao G."/>
            <person name="Schijlen E.G.W.M."/>
            <person name="Guo X."/>
            <person name="Momin A.A."/>
            <person name="Negrao S."/>
            <person name="Al-Babili S."/>
            <person name="Gehring C."/>
            <person name="Roessner U."/>
            <person name="Jung C."/>
            <person name="Murphy K."/>
            <person name="Arold S.T."/>
            <person name="Gojobori T."/>
            <person name="van der Linden C.G."/>
            <person name="van Loo E.N."/>
            <person name="Jellen E.N."/>
            <person name="Maughan P.J."/>
            <person name="Tester M."/>
        </authorList>
    </citation>
    <scope>NUCLEOTIDE SEQUENCE [LARGE SCALE GENOMIC DNA]</scope>
    <source>
        <strain evidence="5">cv. PI 614886</strain>
    </source>
</reference>
<reference evidence="5" key="2">
    <citation type="submission" date="2021-03" db="UniProtKB">
        <authorList>
            <consortium name="EnsemblPlants"/>
        </authorList>
    </citation>
    <scope>IDENTIFICATION</scope>
</reference>
<sequence length="210" mass="23027">MPVVYVICVICRALPSTAKISIKAKETIQKCIAEFIGFILNEANDIRKVDYRMVTIADDLVEAMYKLGFDHYVEPLRTLIRRYREVKGKDNTQAQQMRLYKPILLELAVIVSPLAVKSTTTTPMKEMNYNGGSSSNNDNGVDQYVDHGYGNVINGTTMMNFNGGSSSNNNRSSSNSIGGGRVEYVNHGCGVGVIGGGVIDNTTVINYDIV</sequence>
<dbReference type="InterPro" id="IPR003958">
    <property type="entry name" value="CBFA_NFYB_domain"/>
</dbReference>
<dbReference type="InterPro" id="IPR027113">
    <property type="entry name" value="Transc_fact_NFYB/HAP3"/>
</dbReference>
<evidence type="ECO:0000256" key="1">
    <source>
        <dbReference type="ARBA" id="ARBA00009053"/>
    </source>
</evidence>
<proteinExistence type="inferred from homology"/>
<dbReference type="GO" id="GO:0016602">
    <property type="term" value="C:CCAAT-binding factor complex"/>
    <property type="evidence" value="ECO:0007669"/>
    <property type="project" value="InterPro"/>
</dbReference>